<feature type="region of interest" description="Disordered" evidence="1">
    <location>
        <begin position="124"/>
        <end position="186"/>
    </location>
</feature>
<dbReference type="Gramene" id="ONIVA06G31100.1">
    <property type="protein sequence ID" value="ONIVA06G31100.1"/>
    <property type="gene ID" value="ONIVA06G31100"/>
</dbReference>
<dbReference type="HOGENOM" id="CLU_824788_0_0_1"/>
<feature type="region of interest" description="Disordered" evidence="1">
    <location>
        <begin position="230"/>
        <end position="261"/>
    </location>
</feature>
<dbReference type="AlphaFoldDB" id="A0A0E0HVT9"/>
<dbReference type="EnsemblPlants" id="ONIVA06G31100.1">
    <property type="protein sequence ID" value="ONIVA06G31100.1"/>
    <property type="gene ID" value="ONIVA06G31100"/>
</dbReference>
<proteinExistence type="predicted"/>
<organism evidence="2">
    <name type="scientific">Oryza nivara</name>
    <name type="common">Indian wild rice</name>
    <name type="synonym">Oryza sativa f. spontanea</name>
    <dbReference type="NCBI Taxonomy" id="4536"/>
    <lineage>
        <taxon>Eukaryota</taxon>
        <taxon>Viridiplantae</taxon>
        <taxon>Streptophyta</taxon>
        <taxon>Embryophyta</taxon>
        <taxon>Tracheophyta</taxon>
        <taxon>Spermatophyta</taxon>
        <taxon>Magnoliopsida</taxon>
        <taxon>Liliopsida</taxon>
        <taxon>Poales</taxon>
        <taxon>Poaceae</taxon>
        <taxon>BOP clade</taxon>
        <taxon>Oryzoideae</taxon>
        <taxon>Oryzeae</taxon>
        <taxon>Oryzinae</taxon>
        <taxon>Oryza</taxon>
    </lineage>
</organism>
<dbReference type="STRING" id="4536.A0A0E0HVT9"/>
<sequence length="381" mass="40584">MEASDLNTHLPPRKRLLAGLRMAAPPCADAPPPALLTADLAARLRHMMASSSSPDDIVQAARSAASTAAQAAAAARATAAEKAAVAAKARAAARAAMEFLDSISRPASSRNGLQLKLKSRKKHVQVKLLYKPNGRLEEGRGGPPTTGDASSKPRRRGRETDEEVARKLHRAMNSSPRISFTGPKRPRTIAAENGGVLDACNGSSPHPPTFEVSTITNGCSLGQSSELPVPFSEREGLDDDNKDSSGHDTTKSRAIVGNGVGAGNLSAGRKVKIKRKELLLNQHNSKDTQEAKEIKPSIDSIRYDESKQNGAEKRLNQLVDAKDPGDGLAPMKISSVWRFKKFKTSHCSSDSKVLHNVCPSTSAAETSASVKADYSAEVQCW</sequence>
<evidence type="ECO:0000313" key="3">
    <source>
        <dbReference type="Proteomes" id="UP000006591"/>
    </source>
</evidence>
<feature type="compositionally biased region" description="Basic and acidic residues" evidence="1">
    <location>
        <begin position="242"/>
        <end position="251"/>
    </location>
</feature>
<dbReference type="eggNOG" id="ENOG502QW6H">
    <property type="taxonomic scope" value="Eukaryota"/>
</dbReference>
<evidence type="ECO:0000256" key="1">
    <source>
        <dbReference type="SAM" id="MobiDB-lite"/>
    </source>
</evidence>
<reference evidence="2" key="2">
    <citation type="submission" date="2018-04" db="EMBL/GenBank/DDBJ databases">
        <title>OnivRS2 (Oryza nivara Reference Sequence Version 2).</title>
        <authorList>
            <person name="Zhang J."/>
            <person name="Kudrna D."/>
            <person name="Lee S."/>
            <person name="Talag J."/>
            <person name="Rajasekar S."/>
            <person name="Welchert J."/>
            <person name="Hsing Y.-I."/>
            <person name="Wing R.A."/>
        </authorList>
    </citation>
    <scope>NUCLEOTIDE SEQUENCE [LARGE SCALE GENOMIC DNA]</scope>
    <source>
        <strain evidence="2">SL10</strain>
    </source>
</reference>
<keyword evidence="3" id="KW-1185">Reference proteome</keyword>
<name>A0A0E0HVT9_ORYNI</name>
<dbReference type="Proteomes" id="UP000006591">
    <property type="component" value="Chromosome 6"/>
</dbReference>
<dbReference type="OMA" id="LRHMMAS"/>
<dbReference type="PANTHER" id="PTHR35477">
    <property type="entry name" value="OS06G0728500 PROTEIN"/>
    <property type="match status" value="1"/>
</dbReference>
<reference evidence="2" key="1">
    <citation type="submission" date="2015-04" db="UniProtKB">
        <authorList>
            <consortium name="EnsemblPlants"/>
        </authorList>
    </citation>
    <scope>IDENTIFICATION</scope>
    <source>
        <strain evidence="2">SL10</strain>
    </source>
</reference>
<evidence type="ECO:0000313" key="2">
    <source>
        <dbReference type="EnsemblPlants" id="ONIVA06G31100.1"/>
    </source>
</evidence>
<protein>
    <submittedName>
        <fullName evidence="2">Uncharacterized protein</fullName>
    </submittedName>
</protein>
<accession>A0A0E0HVT9</accession>
<dbReference type="PANTHER" id="PTHR35477:SF1">
    <property type="entry name" value="OS06G0728500 PROTEIN"/>
    <property type="match status" value="1"/>
</dbReference>